<dbReference type="Pfam" id="PF01022">
    <property type="entry name" value="HTH_5"/>
    <property type="match status" value="1"/>
</dbReference>
<dbReference type="PANTHER" id="PTHR43132:SF2">
    <property type="entry name" value="ARSENICAL RESISTANCE OPERON REPRESSOR ARSR-RELATED"/>
    <property type="match status" value="1"/>
</dbReference>
<dbReference type="EMBL" id="FWWY01000001">
    <property type="protein sequence ID" value="SMC03645.1"/>
    <property type="molecule type" value="Genomic_DNA"/>
</dbReference>
<dbReference type="RefSeq" id="WP_020375242.1">
    <property type="nucleotide sequence ID" value="NZ_FWWY01000001.1"/>
</dbReference>
<dbReference type="AlphaFoldDB" id="A0A1W1WBQ2"/>
<evidence type="ECO:0000259" key="4">
    <source>
        <dbReference type="PROSITE" id="PS50987"/>
    </source>
</evidence>
<sequence length="122" mass="13589">MFFTTSQTQHEDLLASFWQALSHPIRLRILESLREEGSLNVGELVKRLDIGQGHLSNHLACLKSCGLVQAQSQGRFVYYRISDERVITLLDLGSAVLQDHIAGVASCSVVRPKNRSEQNTPS</sequence>
<feature type="domain" description="HTH arsR-type" evidence="4">
    <location>
        <begin position="6"/>
        <end position="101"/>
    </location>
</feature>
<evidence type="ECO:0000256" key="3">
    <source>
        <dbReference type="ARBA" id="ARBA00023163"/>
    </source>
</evidence>
<dbReference type="InterPro" id="IPR036388">
    <property type="entry name" value="WH-like_DNA-bd_sf"/>
</dbReference>
<accession>A0A1W1WBQ2</accession>
<dbReference type="InterPro" id="IPR001845">
    <property type="entry name" value="HTH_ArsR_DNA-bd_dom"/>
</dbReference>
<keyword evidence="2" id="KW-0238">DNA-binding</keyword>
<evidence type="ECO:0000313" key="5">
    <source>
        <dbReference type="EMBL" id="SMC03645.1"/>
    </source>
</evidence>
<keyword evidence="1" id="KW-0805">Transcription regulation</keyword>
<dbReference type="PANTHER" id="PTHR43132">
    <property type="entry name" value="ARSENICAL RESISTANCE OPERON REPRESSOR ARSR-RELATED"/>
    <property type="match status" value="1"/>
</dbReference>
<dbReference type="InterPro" id="IPR036390">
    <property type="entry name" value="WH_DNA-bd_sf"/>
</dbReference>
<dbReference type="CDD" id="cd00090">
    <property type="entry name" value="HTH_ARSR"/>
    <property type="match status" value="1"/>
</dbReference>
<dbReference type="GO" id="GO:0003677">
    <property type="term" value="F:DNA binding"/>
    <property type="evidence" value="ECO:0007669"/>
    <property type="project" value="UniProtKB-KW"/>
</dbReference>
<dbReference type="Gene3D" id="1.10.10.10">
    <property type="entry name" value="Winged helix-like DNA-binding domain superfamily/Winged helix DNA-binding domain"/>
    <property type="match status" value="1"/>
</dbReference>
<evidence type="ECO:0000256" key="1">
    <source>
        <dbReference type="ARBA" id="ARBA00023015"/>
    </source>
</evidence>
<gene>
    <name evidence="5" type="ORF">SAMN00768000_1194</name>
</gene>
<dbReference type="PRINTS" id="PR00778">
    <property type="entry name" value="HTHARSR"/>
</dbReference>
<dbReference type="InterPro" id="IPR011991">
    <property type="entry name" value="ArsR-like_HTH"/>
</dbReference>
<organism evidence="5 6">
    <name type="scientific">Sulfobacillus thermosulfidooxidans (strain DSM 9293 / VKM B-1269 / AT-1)</name>
    <dbReference type="NCBI Taxonomy" id="929705"/>
    <lineage>
        <taxon>Bacteria</taxon>
        <taxon>Bacillati</taxon>
        <taxon>Bacillota</taxon>
        <taxon>Clostridia</taxon>
        <taxon>Eubacteriales</taxon>
        <taxon>Clostridiales Family XVII. Incertae Sedis</taxon>
        <taxon>Sulfobacillus</taxon>
    </lineage>
</organism>
<proteinExistence type="predicted"/>
<dbReference type="STRING" id="28034.BFX07_04270"/>
<dbReference type="SMART" id="SM00418">
    <property type="entry name" value="HTH_ARSR"/>
    <property type="match status" value="1"/>
</dbReference>
<dbReference type="OrthoDB" id="9798835at2"/>
<dbReference type="Proteomes" id="UP000192660">
    <property type="component" value="Unassembled WGS sequence"/>
</dbReference>
<dbReference type="InterPro" id="IPR051011">
    <property type="entry name" value="Metal_resp_trans_reg"/>
</dbReference>
<dbReference type="NCBIfam" id="NF033788">
    <property type="entry name" value="HTH_metalloreg"/>
    <property type="match status" value="1"/>
</dbReference>
<protein>
    <submittedName>
        <fullName evidence="5">ArsR family transcriptional regulator</fullName>
    </submittedName>
</protein>
<dbReference type="GO" id="GO:0003700">
    <property type="term" value="F:DNA-binding transcription factor activity"/>
    <property type="evidence" value="ECO:0007669"/>
    <property type="project" value="InterPro"/>
</dbReference>
<evidence type="ECO:0000256" key="2">
    <source>
        <dbReference type="ARBA" id="ARBA00023125"/>
    </source>
</evidence>
<dbReference type="SUPFAM" id="SSF46785">
    <property type="entry name" value="Winged helix' DNA-binding domain"/>
    <property type="match status" value="1"/>
</dbReference>
<dbReference type="PROSITE" id="PS50987">
    <property type="entry name" value="HTH_ARSR_2"/>
    <property type="match status" value="1"/>
</dbReference>
<keyword evidence="3" id="KW-0804">Transcription</keyword>
<name>A0A1W1WBQ2_SULTA</name>
<keyword evidence="6" id="KW-1185">Reference proteome</keyword>
<reference evidence="6" key="1">
    <citation type="submission" date="2017-04" db="EMBL/GenBank/DDBJ databases">
        <authorList>
            <person name="Varghese N."/>
            <person name="Submissions S."/>
        </authorList>
    </citation>
    <scope>NUCLEOTIDE SEQUENCE [LARGE SCALE GENOMIC DNA]</scope>
    <source>
        <strain evidence="6">DSM 9293</strain>
    </source>
</reference>
<evidence type="ECO:0000313" key="6">
    <source>
        <dbReference type="Proteomes" id="UP000192660"/>
    </source>
</evidence>